<evidence type="ECO:0000259" key="3">
    <source>
        <dbReference type="Pfam" id="PF07992"/>
    </source>
</evidence>
<dbReference type="SUPFAM" id="SSF51905">
    <property type="entry name" value="FAD/NAD(P)-binding domain"/>
    <property type="match status" value="1"/>
</dbReference>
<evidence type="ECO:0000313" key="4">
    <source>
        <dbReference type="EMBL" id="KIQ60122.1"/>
    </source>
</evidence>
<evidence type="ECO:0000256" key="1">
    <source>
        <dbReference type="ARBA" id="ARBA00023002"/>
    </source>
</evidence>
<name>A0A0D0PHT8_PSEFL</name>
<dbReference type="PRINTS" id="PR00368">
    <property type="entry name" value="FADPNR"/>
</dbReference>
<dbReference type="Pfam" id="PF07992">
    <property type="entry name" value="Pyr_redox_2"/>
    <property type="match status" value="1"/>
</dbReference>
<evidence type="ECO:0000313" key="5">
    <source>
        <dbReference type="Proteomes" id="UP000032101"/>
    </source>
</evidence>
<keyword evidence="1" id="KW-0560">Oxidoreductase</keyword>
<evidence type="ECO:0000259" key="2">
    <source>
        <dbReference type="Pfam" id="PF04324"/>
    </source>
</evidence>
<dbReference type="Gene3D" id="1.10.10.1100">
    <property type="entry name" value="BFD-like [2Fe-2S]-binding domain"/>
    <property type="match status" value="1"/>
</dbReference>
<dbReference type="RefSeq" id="WP_042729083.1">
    <property type="nucleotide sequence ID" value="NZ_JXNZ01000044.1"/>
</dbReference>
<dbReference type="AlphaFoldDB" id="A0A0D0PHT8"/>
<dbReference type="InterPro" id="IPR017224">
    <property type="entry name" value="Opine_Oxase_asu/HCN_bsu"/>
</dbReference>
<dbReference type="PATRIC" id="fig|294.124.peg.1432"/>
<dbReference type="Proteomes" id="UP000032101">
    <property type="component" value="Unassembled WGS sequence"/>
</dbReference>
<dbReference type="EMBL" id="JXNZ01000044">
    <property type="protein sequence ID" value="KIQ60122.1"/>
    <property type="molecule type" value="Genomic_DNA"/>
</dbReference>
<dbReference type="InterPro" id="IPR007419">
    <property type="entry name" value="BFD-like_2Fe2S-bd_dom"/>
</dbReference>
<dbReference type="InterPro" id="IPR023753">
    <property type="entry name" value="FAD/NAD-binding_dom"/>
</dbReference>
<dbReference type="Gene3D" id="3.50.50.60">
    <property type="entry name" value="FAD/NAD(P)-binding domain"/>
    <property type="match status" value="2"/>
</dbReference>
<feature type="domain" description="BFD-like [2Fe-2S]-binding" evidence="2">
    <location>
        <begin position="380"/>
        <end position="432"/>
    </location>
</feature>
<proteinExistence type="predicted"/>
<dbReference type="PIRSF" id="PIRSF037495">
    <property type="entry name" value="Opine_OX_OoxA/HcnB"/>
    <property type="match status" value="1"/>
</dbReference>
<dbReference type="Pfam" id="PF04324">
    <property type="entry name" value="Fer2_BFD"/>
    <property type="match status" value="1"/>
</dbReference>
<dbReference type="PRINTS" id="PR00411">
    <property type="entry name" value="PNDRDTASEI"/>
</dbReference>
<reference evidence="4 5" key="1">
    <citation type="submission" date="2015-01" db="EMBL/GenBank/DDBJ databases">
        <title>Draft Genome Sequence of the Biocontrol and Plant Growth-Promoting Rhizobacteria (PGPR) Pseudomonas fluorescens UM270.</title>
        <authorList>
            <person name="Hernandez-Salmeron J.E."/>
            <person name="Santoyo G."/>
            <person name="Moreno-Hagelsieb G."/>
            <person name="Hernandez-Leon R."/>
        </authorList>
    </citation>
    <scope>NUCLEOTIDE SEQUENCE [LARGE SCALE GENOMIC DNA]</scope>
    <source>
        <strain evidence="4 5">UM270</strain>
    </source>
</reference>
<dbReference type="InterPro" id="IPR041854">
    <property type="entry name" value="BFD-like_2Fe2S-bd_dom_sf"/>
</dbReference>
<dbReference type="CDD" id="cd19946">
    <property type="entry name" value="GlpA-like_Fer2_BFD-like"/>
    <property type="match status" value="1"/>
</dbReference>
<dbReference type="PANTHER" id="PTHR42949">
    <property type="entry name" value="ANAEROBIC GLYCEROL-3-PHOSPHATE DEHYDROGENASE SUBUNIT B"/>
    <property type="match status" value="1"/>
</dbReference>
<sequence>MATARMNTHRIAIVGAGPAGVRCAETLVAAGFRPILIDENRRDGGQIYRRQPEGFTRSYATLYGTEADKARALHDSFDRLRPQIDYRPDTLVWNLTPGQLCCVSQGVHSTVEYDALILCTGATDRLMPVEGWQLGGTYSLGGAQIALKAQAVSIGHRVVFMGSGPLLYLVASQYVKAGASVAAVLDTSPLGHRLKALPKLMARPGLLFTGLKLLAQLYRAKIPVHLGISPLGVLGEASRGVSGVRVRRANGETLTVACDALALGYHLRPETQLADLAGCRLRFDEASSQWWLDTDAEGRTSVSGVYAAGDGAKVRGADAAEHAGRLVAMALLRDLQQPVEATHLADQQRALKVMDAFRLGLAEAFPWPAEQAGALPDEAIVCRCEMISAGELRRTVSEKGACEVNRAKAFSRVGMGRCQGRYCSQAGAEVIAAAAGIPVQEVGRQRGQAPVKPLSMLTREVTP</sequence>
<comment type="caution">
    <text evidence="4">The sequence shown here is derived from an EMBL/GenBank/DDBJ whole genome shotgun (WGS) entry which is preliminary data.</text>
</comment>
<dbReference type="GO" id="GO:0016491">
    <property type="term" value="F:oxidoreductase activity"/>
    <property type="evidence" value="ECO:0007669"/>
    <property type="project" value="UniProtKB-KW"/>
</dbReference>
<dbReference type="InterPro" id="IPR036188">
    <property type="entry name" value="FAD/NAD-bd_sf"/>
</dbReference>
<protein>
    <submittedName>
        <fullName evidence="4">(2Fe-2S)-binding protein</fullName>
    </submittedName>
</protein>
<accession>A0A0D0PHT8</accession>
<dbReference type="OrthoDB" id="9801699at2"/>
<dbReference type="InterPro" id="IPR051691">
    <property type="entry name" value="Metab_Enz_Cyan_OpOx_G3PDH"/>
</dbReference>
<dbReference type="PANTHER" id="PTHR42949:SF3">
    <property type="entry name" value="ANAEROBIC GLYCEROL-3-PHOSPHATE DEHYDROGENASE SUBUNIT B"/>
    <property type="match status" value="1"/>
</dbReference>
<feature type="domain" description="FAD/NAD(P)-binding" evidence="3">
    <location>
        <begin position="10"/>
        <end position="321"/>
    </location>
</feature>
<gene>
    <name evidence="4" type="ORF">RL74_06985</name>
</gene>
<organism evidence="4 5">
    <name type="scientific">Pseudomonas fluorescens</name>
    <dbReference type="NCBI Taxonomy" id="294"/>
    <lineage>
        <taxon>Bacteria</taxon>
        <taxon>Pseudomonadati</taxon>
        <taxon>Pseudomonadota</taxon>
        <taxon>Gammaproteobacteria</taxon>
        <taxon>Pseudomonadales</taxon>
        <taxon>Pseudomonadaceae</taxon>
        <taxon>Pseudomonas</taxon>
    </lineage>
</organism>